<dbReference type="Proteomes" id="UP000837857">
    <property type="component" value="Chromosome 9"/>
</dbReference>
<keyword evidence="2" id="KW-1185">Reference proteome</keyword>
<feature type="non-terminal residue" evidence="1">
    <location>
        <position position="225"/>
    </location>
</feature>
<dbReference type="EMBL" id="OW152821">
    <property type="protein sequence ID" value="CAH2076780.1"/>
    <property type="molecule type" value="Genomic_DNA"/>
</dbReference>
<protein>
    <submittedName>
        <fullName evidence="1">Uncharacterized protein</fullName>
    </submittedName>
</protein>
<name>A0ABN8J6X6_9NEOP</name>
<evidence type="ECO:0000313" key="2">
    <source>
        <dbReference type="Proteomes" id="UP000837857"/>
    </source>
</evidence>
<proteinExistence type="predicted"/>
<evidence type="ECO:0000313" key="1">
    <source>
        <dbReference type="EMBL" id="CAH2076780.1"/>
    </source>
</evidence>
<gene>
    <name evidence="1" type="ORF">IPOD504_LOCUS17413</name>
</gene>
<reference evidence="1" key="1">
    <citation type="submission" date="2022-03" db="EMBL/GenBank/DDBJ databases">
        <authorList>
            <person name="Martin H S."/>
        </authorList>
    </citation>
    <scope>NUCLEOTIDE SEQUENCE</scope>
</reference>
<accession>A0ABN8J6X6</accession>
<sequence length="225" mass="25625">MKTSLKNTLSDLMDMFQKRMTNFEEELQKSSSTPASTAILAAEYSAFKVFVGQALSSLQKQVELLSRDVDRLEMRNRRKILLFHGIPESPKENITLSITEVFQSRLKFTDCSAEDIKRCHRMGRPTAPHKPRPILVKLHDVALRDKIWYSKSLLKGSGITISEFLTKSRHEAFMVAREKFGIANCWTKEGFVYVLRPGGSRHRVINISDIHEIEAPASTPKPASY</sequence>
<dbReference type="Gene3D" id="3.30.70.1820">
    <property type="entry name" value="L1 transposable element, RRM domain"/>
    <property type="match status" value="1"/>
</dbReference>
<organism evidence="1 2">
    <name type="scientific">Iphiclides podalirius</name>
    <name type="common">scarce swallowtail</name>
    <dbReference type="NCBI Taxonomy" id="110791"/>
    <lineage>
        <taxon>Eukaryota</taxon>
        <taxon>Metazoa</taxon>
        <taxon>Ecdysozoa</taxon>
        <taxon>Arthropoda</taxon>
        <taxon>Hexapoda</taxon>
        <taxon>Insecta</taxon>
        <taxon>Pterygota</taxon>
        <taxon>Neoptera</taxon>
        <taxon>Endopterygota</taxon>
        <taxon>Lepidoptera</taxon>
        <taxon>Glossata</taxon>
        <taxon>Ditrysia</taxon>
        <taxon>Papilionoidea</taxon>
        <taxon>Papilionidae</taxon>
        <taxon>Papilioninae</taxon>
        <taxon>Iphiclides</taxon>
    </lineage>
</organism>